<dbReference type="VEuPathDB" id="TrichDB:TVAGG3_0600740"/>
<reference evidence="1" key="1">
    <citation type="submission" date="2006-10" db="EMBL/GenBank/DDBJ databases">
        <authorList>
            <person name="Amadeo P."/>
            <person name="Zhao Q."/>
            <person name="Wortman J."/>
            <person name="Fraser-Liggett C."/>
            <person name="Carlton J."/>
        </authorList>
    </citation>
    <scope>NUCLEOTIDE SEQUENCE</scope>
    <source>
        <strain evidence="1">G3</strain>
    </source>
</reference>
<proteinExistence type="predicted"/>
<dbReference type="EMBL" id="DS113251">
    <property type="protein sequence ID" value="EAY15768.1"/>
    <property type="molecule type" value="Genomic_DNA"/>
</dbReference>
<organism evidence="1 2">
    <name type="scientific">Trichomonas vaginalis (strain ATCC PRA-98 / G3)</name>
    <dbReference type="NCBI Taxonomy" id="412133"/>
    <lineage>
        <taxon>Eukaryota</taxon>
        <taxon>Metamonada</taxon>
        <taxon>Parabasalia</taxon>
        <taxon>Trichomonadida</taxon>
        <taxon>Trichomonadidae</taxon>
        <taxon>Trichomonas</taxon>
    </lineage>
</organism>
<keyword evidence="2" id="KW-1185">Reference proteome</keyword>
<dbReference type="Proteomes" id="UP000001542">
    <property type="component" value="Unassembled WGS sequence"/>
</dbReference>
<dbReference type="GO" id="GO:0006357">
    <property type="term" value="P:regulation of transcription by RNA polymerase II"/>
    <property type="evidence" value="ECO:0000318"/>
    <property type="project" value="GO_Central"/>
</dbReference>
<evidence type="ECO:0000313" key="2">
    <source>
        <dbReference type="Proteomes" id="UP000001542"/>
    </source>
</evidence>
<dbReference type="InParanoid" id="A2DV41"/>
<gene>
    <name evidence="1" type="ORF">TVAG_188190</name>
</gene>
<accession>A2DV41</accession>
<name>A2DV41_TRIV3</name>
<sequence>MTSKFVHDEYLRDRSIKSVSKYLHLSCNNTIDIISNFFKTGVLRFENDQSHNRDIFEVGKAFGMEFLTNVFCTFVLSSYKEINKENFNDIYDCASIQNDTKKINECVAFFASNMFDLQEEYKISTIKRYGYDFFERILTSKSLKISSQDSIINTIITLSQNDISFFSLINYVKVEFCSQNVIKSIHNFATKHSLEYISSQVFMDALLNLSTISDKLELPNVNDTSSETKRHKIQAPCGNNFDANTNPQMLQHSNVNEFSTDMKLNISHIEELHKIDNSNENMRKLISLRKVENDFEKIYEILNKASAEGDLLRLRSCMITAYS</sequence>
<reference evidence="1" key="2">
    <citation type="journal article" date="2007" name="Science">
        <title>Draft genome sequence of the sexually transmitted pathogen Trichomonas vaginalis.</title>
        <authorList>
            <person name="Carlton J.M."/>
            <person name="Hirt R.P."/>
            <person name="Silva J.C."/>
            <person name="Delcher A.L."/>
            <person name="Schatz M."/>
            <person name="Zhao Q."/>
            <person name="Wortman J.R."/>
            <person name="Bidwell S.L."/>
            <person name="Alsmark U.C.M."/>
            <person name="Besteiro S."/>
            <person name="Sicheritz-Ponten T."/>
            <person name="Noel C.J."/>
            <person name="Dacks J.B."/>
            <person name="Foster P.G."/>
            <person name="Simillion C."/>
            <person name="Van de Peer Y."/>
            <person name="Miranda-Saavedra D."/>
            <person name="Barton G.J."/>
            <person name="Westrop G.D."/>
            <person name="Mueller S."/>
            <person name="Dessi D."/>
            <person name="Fiori P.L."/>
            <person name="Ren Q."/>
            <person name="Paulsen I."/>
            <person name="Zhang H."/>
            <person name="Bastida-Corcuera F.D."/>
            <person name="Simoes-Barbosa A."/>
            <person name="Brown M.T."/>
            <person name="Hayes R.D."/>
            <person name="Mukherjee M."/>
            <person name="Okumura C.Y."/>
            <person name="Schneider R."/>
            <person name="Smith A.J."/>
            <person name="Vanacova S."/>
            <person name="Villalvazo M."/>
            <person name="Haas B.J."/>
            <person name="Pertea M."/>
            <person name="Feldblyum T.V."/>
            <person name="Utterback T.R."/>
            <person name="Shu C.L."/>
            <person name="Osoegawa K."/>
            <person name="de Jong P.J."/>
            <person name="Hrdy I."/>
            <person name="Horvathova L."/>
            <person name="Zubacova Z."/>
            <person name="Dolezal P."/>
            <person name="Malik S.B."/>
            <person name="Logsdon J.M. Jr."/>
            <person name="Henze K."/>
            <person name="Gupta A."/>
            <person name="Wang C.C."/>
            <person name="Dunne R.L."/>
            <person name="Upcroft J.A."/>
            <person name="Upcroft P."/>
            <person name="White O."/>
            <person name="Salzberg S.L."/>
            <person name="Tang P."/>
            <person name="Chiu C.-H."/>
            <person name="Lee Y.-S."/>
            <person name="Embley T.M."/>
            <person name="Coombs G.H."/>
            <person name="Mottram J.C."/>
            <person name="Tachezy J."/>
            <person name="Fraser-Liggett C.M."/>
            <person name="Johnson P.J."/>
        </authorList>
    </citation>
    <scope>NUCLEOTIDE SEQUENCE [LARGE SCALE GENOMIC DNA]</scope>
    <source>
        <strain evidence="1">G3</strain>
    </source>
</reference>
<evidence type="ECO:0000313" key="1">
    <source>
        <dbReference type="EMBL" id="EAY15768.1"/>
    </source>
</evidence>
<dbReference type="InterPro" id="IPR028320">
    <property type="entry name" value="iASPP"/>
</dbReference>
<dbReference type="PANTHER" id="PTHR24164:SF4">
    <property type="entry name" value="RELA-ASSOCIATED INHIBITOR"/>
    <property type="match status" value="1"/>
</dbReference>
<dbReference type="PANTHER" id="PTHR24164">
    <property type="entry name" value="RELA-ASSOCIATED INHIBITOR"/>
    <property type="match status" value="1"/>
</dbReference>
<protein>
    <submittedName>
        <fullName evidence="1">Uncharacterized protein</fullName>
    </submittedName>
</protein>
<dbReference type="AlphaFoldDB" id="A2DV41"/>
<dbReference type="VEuPathDB" id="TrichDB:TVAG_188190"/>